<reference evidence="7" key="1">
    <citation type="submission" date="2025-08" db="UniProtKB">
        <authorList>
            <consortium name="RefSeq"/>
        </authorList>
    </citation>
    <scope>IDENTIFICATION</scope>
</reference>
<evidence type="ECO:0000259" key="5">
    <source>
        <dbReference type="Pfam" id="PF08547"/>
    </source>
</evidence>
<evidence type="ECO:0000256" key="1">
    <source>
        <dbReference type="ARBA" id="ARBA00004173"/>
    </source>
</evidence>
<keyword evidence="3" id="KW-0496">Mitochondrion</keyword>
<dbReference type="CTD" id="100034914"/>
<proteinExistence type="inferred from homology"/>
<dbReference type="GeneID" id="105361212"/>
<evidence type="ECO:0000256" key="4">
    <source>
        <dbReference type="ARBA" id="ARBA00023186"/>
    </source>
</evidence>
<dbReference type="KEGG" id="csol:105361212"/>
<dbReference type="SUPFAM" id="SSF49785">
    <property type="entry name" value="Galactose-binding domain-like"/>
    <property type="match status" value="1"/>
</dbReference>
<sequence length="289" mass="34224">MKLSSLKLLTNIGKRNIHISKCTSLFYEDPGKQGLRIKSDRELEWEKMSFLNKCSIELNLYKEGIKETIQNYIKDTIRGPQYFIYDHEVNVEWRFTGDKVELNNWIVSSDKDFNMGYSTAQLEYTPESKGIFHGFLDMKLPADGKQKNTGFCNLRTVARLDPFKNVVPYDWHAYNHLVLHLRGDGRIYTINLHMERTFDMCMYDIYQYFIWTRGGPYWQHVRIPFSKFFFTYKGRIQSLTTAMPRSEVKFISVTIADKIDGPFQLEIDYIGVEYDPTHIEECAYENYDY</sequence>
<evidence type="ECO:0000256" key="3">
    <source>
        <dbReference type="ARBA" id="ARBA00023128"/>
    </source>
</evidence>
<dbReference type="InterPro" id="IPR013857">
    <property type="entry name" value="NADH-UbQ_OxRdtase-assoc_prot30"/>
</dbReference>
<dbReference type="Pfam" id="PF08547">
    <property type="entry name" value="CIA30"/>
    <property type="match status" value="1"/>
</dbReference>
<dbReference type="AlphaFoldDB" id="A0AAJ6YEK4"/>
<organism evidence="6 7">
    <name type="scientific">Ceratosolen solmsi marchali</name>
    <dbReference type="NCBI Taxonomy" id="326594"/>
    <lineage>
        <taxon>Eukaryota</taxon>
        <taxon>Metazoa</taxon>
        <taxon>Ecdysozoa</taxon>
        <taxon>Arthropoda</taxon>
        <taxon>Hexapoda</taxon>
        <taxon>Insecta</taxon>
        <taxon>Pterygota</taxon>
        <taxon>Neoptera</taxon>
        <taxon>Endopterygota</taxon>
        <taxon>Hymenoptera</taxon>
        <taxon>Apocrita</taxon>
        <taxon>Proctotrupomorpha</taxon>
        <taxon>Chalcidoidea</taxon>
        <taxon>Agaonidae</taxon>
        <taxon>Agaoninae</taxon>
        <taxon>Ceratosolen</taxon>
    </lineage>
</organism>
<evidence type="ECO:0000256" key="2">
    <source>
        <dbReference type="ARBA" id="ARBA00007884"/>
    </source>
</evidence>
<keyword evidence="4" id="KW-0143">Chaperone</keyword>
<evidence type="ECO:0000313" key="6">
    <source>
        <dbReference type="Proteomes" id="UP000695007"/>
    </source>
</evidence>
<keyword evidence="6" id="KW-1185">Reference proteome</keyword>
<evidence type="ECO:0000313" key="7">
    <source>
        <dbReference type="RefSeq" id="XP_011496623.1"/>
    </source>
</evidence>
<feature type="domain" description="NADH:ubiquinone oxidoreductase intermediate-associated protein 30" evidence="5">
    <location>
        <begin position="94"/>
        <end position="267"/>
    </location>
</feature>
<dbReference type="PANTHER" id="PTHR13194:SF18">
    <property type="entry name" value="COMPLEX I INTERMEDIATE-ASSOCIATED PROTEIN 30, MITOCHONDRIAL"/>
    <property type="match status" value="1"/>
</dbReference>
<protein>
    <submittedName>
        <fullName evidence="7">Probable complex I intermediate-associated protein 30, mitochondrial</fullName>
    </submittedName>
</protein>
<comment type="similarity">
    <text evidence="2">Belongs to the CIA30 family.</text>
</comment>
<dbReference type="PANTHER" id="PTHR13194">
    <property type="entry name" value="COMPLEX I INTERMEDIATE-ASSOCIATED PROTEIN 30"/>
    <property type="match status" value="1"/>
</dbReference>
<dbReference type="GO" id="GO:0032981">
    <property type="term" value="P:mitochondrial respiratory chain complex I assembly"/>
    <property type="evidence" value="ECO:0007669"/>
    <property type="project" value="TreeGrafter"/>
</dbReference>
<comment type="subcellular location">
    <subcellularLocation>
        <location evidence="1">Mitochondrion</location>
    </subcellularLocation>
</comment>
<accession>A0AAJ6YEK4</accession>
<dbReference type="InterPro" id="IPR039131">
    <property type="entry name" value="NDUFAF1"/>
</dbReference>
<dbReference type="GO" id="GO:0005739">
    <property type="term" value="C:mitochondrion"/>
    <property type="evidence" value="ECO:0007669"/>
    <property type="project" value="UniProtKB-SubCell"/>
</dbReference>
<dbReference type="Proteomes" id="UP000695007">
    <property type="component" value="Unplaced"/>
</dbReference>
<dbReference type="GO" id="GO:0006120">
    <property type="term" value="P:mitochondrial electron transport, NADH to ubiquinone"/>
    <property type="evidence" value="ECO:0007669"/>
    <property type="project" value="TreeGrafter"/>
</dbReference>
<gene>
    <name evidence="7" type="primary">LOC105361212</name>
</gene>
<dbReference type="GO" id="GO:0051082">
    <property type="term" value="F:unfolded protein binding"/>
    <property type="evidence" value="ECO:0007669"/>
    <property type="project" value="TreeGrafter"/>
</dbReference>
<dbReference type="InterPro" id="IPR008979">
    <property type="entry name" value="Galactose-bd-like_sf"/>
</dbReference>
<dbReference type="RefSeq" id="XP_011496623.1">
    <property type="nucleotide sequence ID" value="XM_011498321.1"/>
</dbReference>
<name>A0AAJ6YEK4_9HYME</name>